<dbReference type="Proteomes" id="UP001303473">
    <property type="component" value="Unassembled WGS sequence"/>
</dbReference>
<organism evidence="1 2">
    <name type="scientific">Diplogelasinospora grovesii</name>
    <dbReference type="NCBI Taxonomy" id="303347"/>
    <lineage>
        <taxon>Eukaryota</taxon>
        <taxon>Fungi</taxon>
        <taxon>Dikarya</taxon>
        <taxon>Ascomycota</taxon>
        <taxon>Pezizomycotina</taxon>
        <taxon>Sordariomycetes</taxon>
        <taxon>Sordariomycetidae</taxon>
        <taxon>Sordariales</taxon>
        <taxon>Diplogelasinosporaceae</taxon>
        <taxon>Diplogelasinospora</taxon>
    </lineage>
</organism>
<accession>A0AAN6NE66</accession>
<dbReference type="EMBL" id="MU853763">
    <property type="protein sequence ID" value="KAK3943815.1"/>
    <property type="molecule type" value="Genomic_DNA"/>
</dbReference>
<sequence length="229" mass="25606">MFKTHLTNQPDNFIYCYVSVAVSFCGSGESTSRSLLSHHVKWNIESTGLWTEPWPKCILARGRSSRSTQNWKKAGQDRRVSQQLPLTLLTPELRQDSKPWWGLFNTKPWGSELAHVHMLGGTSVGRVTRAREITPRHFQSTLISKYNVLLPRICPMKSFVKVVVVIPSMQLGYLSQPYISNALSQSVSSHIPIPIYAFSVCPFAEIIICISKIAVLLPPSLSLPSSLLG</sequence>
<dbReference type="AlphaFoldDB" id="A0AAN6NE66"/>
<evidence type="ECO:0000313" key="2">
    <source>
        <dbReference type="Proteomes" id="UP001303473"/>
    </source>
</evidence>
<proteinExistence type="predicted"/>
<protein>
    <submittedName>
        <fullName evidence="1">Uncharacterized protein</fullName>
    </submittedName>
</protein>
<gene>
    <name evidence="1" type="ORF">QBC46DRAFT_21846</name>
</gene>
<name>A0AAN6NE66_9PEZI</name>
<comment type="caution">
    <text evidence="1">The sequence shown here is derived from an EMBL/GenBank/DDBJ whole genome shotgun (WGS) entry which is preliminary data.</text>
</comment>
<reference evidence="2" key="1">
    <citation type="journal article" date="2023" name="Mol. Phylogenet. Evol.">
        <title>Genome-scale phylogeny and comparative genomics of the fungal order Sordariales.</title>
        <authorList>
            <person name="Hensen N."/>
            <person name="Bonometti L."/>
            <person name="Westerberg I."/>
            <person name="Brannstrom I.O."/>
            <person name="Guillou S."/>
            <person name="Cros-Aarteil S."/>
            <person name="Calhoun S."/>
            <person name="Haridas S."/>
            <person name="Kuo A."/>
            <person name="Mondo S."/>
            <person name="Pangilinan J."/>
            <person name="Riley R."/>
            <person name="LaButti K."/>
            <person name="Andreopoulos B."/>
            <person name="Lipzen A."/>
            <person name="Chen C."/>
            <person name="Yan M."/>
            <person name="Daum C."/>
            <person name="Ng V."/>
            <person name="Clum A."/>
            <person name="Steindorff A."/>
            <person name="Ohm R.A."/>
            <person name="Martin F."/>
            <person name="Silar P."/>
            <person name="Natvig D.O."/>
            <person name="Lalanne C."/>
            <person name="Gautier V."/>
            <person name="Ament-Velasquez S.L."/>
            <person name="Kruys A."/>
            <person name="Hutchinson M.I."/>
            <person name="Powell A.J."/>
            <person name="Barry K."/>
            <person name="Miller A.N."/>
            <person name="Grigoriev I.V."/>
            <person name="Debuchy R."/>
            <person name="Gladieux P."/>
            <person name="Hiltunen Thoren M."/>
            <person name="Johannesson H."/>
        </authorList>
    </citation>
    <scope>NUCLEOTIDE SEQUENCE [LARGE SCALE GENOMIC DNA]</scope>
    <source>
        <strain evidence="2">CBS 340.73</strain>
    </source>
</reference>
<evidence type="ECO:0000313" key="1">
    <source>
        <dbReference type="EMBL" id="KAK3943815.1"/>
    </source>
</evidence>
<keyword evidence="2" id="KW-1185">Reference proteome</keyword>